<feature type="region of interest" description="Disordered" evidence="1">
    <location>
        <begin position="1"/>
        <end position="26"/>
    </location>
</feature>
<gene>
    <name evidence="2" type="ORF">KL86PLE_90049</name>
</gene>
<dbReference type="EMBL" id="FMJD01000013">
    <property type="protein sequence ID" value="SCM78724.1"/>
    <property type="molecule type" value="Genomic_DNA"/>
</dbReference>
<proteinExistence type="predicted"/>
<organism evidence="2">
    <name type="scientific">uncultured Pleomorphomonas sp</name>
    <dbReference type="NCBI Taxonomy" id="442121"/>
    <lineage>
        <taxon>Bacteria</taxon>
        <taxon>Pseudomonadati</taxon>
        <taxon>Pseudomonadota</taxon>
        <taxon>Alphaproteobacteria</taxon>
        <taxon>Hyphomicrobiales</taxon>
        <taxon>Pleomorphomonadaceae</taxon>
        <taxon>Pleomorphomonas</taxon>
        <taxon>environmental samples</taxon>
    </lineage>
</organism>
<protein>
    <submittedName>
        <fullName evidence="2">Uncharacterized protein</fullName>
    </submittedName>
</protein>
<feature type="compositionally biased region" description="Polar residues" evidence="1">
    <location>
        <begin position="1"/>
        <end position="17"/>
    </location>
</feature>
<sequence>MTNLPQIWTPASANGRQPQGECRGTESKGAAAVLSIPDCLNRLDKIQRIPGEIAGRFQA</sequence>
<evidence type="ECO:0000256" key="1">
    <source>
        <dbReference type="SAM" id="MobiDB-lite"/>
    </source>
</evidence>
<accession>A0A212LMG6</accession>
<name>A0A212LMG6_9HYPH</name>
<reference evidence="2" key="1">
    <citation type="submission" date="2016-08" db="EMBL/GenBank/DDBJ databases">
        <authorList>
            <person name="Seilhamer J.J."/>
        </authorList>
    </citation>
    <scope>NUCLEOTIDE SEQUENCE</scope>
    <source>
        <strain evidence="2">86</strain>
    </source>
</reference>
<evidence type="ECO:0000313" key="2">
    <source>
        <dbReference type="EMBL" id="SCM78724.1"/>
    </source>
</evidence>
<dbReference type="AlphaFoldDB" id="A0A212LMG6"/>